<evidence type="ECO:0000313" key="2">
    <source>
        <dbReference type="EMBL" id="XCD06212.1"/>
    </source>
</evidence>
<organism evidence="2">
    <name type="scientific">Dulem virus 29</name>
    <dbReference type="NCBI Taxonomy" id="3145747"/>
    <lineage>
        <taxon>Viruses</taxon>
        <taxon>Duplodnaviria</taxon>
        <taxon>Heunggongvirae</taxon>
        <taxon>Uroviricota</taxon>
        <taxon>Caudoviricetes</taxon>
    </lineage>
</organism>
<dbReference type="EMBL" id="PP511642">
    <property type="protein sequence ID" value="XCD06212.1"/>
    <property type="molecule type" value="Genomic_DNA"/>
</dbReference>
<protein>
    <submittedName>
        <fullName evidence="2">Tail collar protein</fullName>
    </submittedName>
</protein>
<accession>A0AAU8B3E4</accession>
<reference evidence="2" key="1">
    <citation type="submission" date="2024-03" db="EMBL/GenBank/DDBJ databases">
        <title>Diverse circular DNA viruses in blood, oral, and fecal samples of captive lemurs.</title>
        <authorList>
            <person name="Paietta E.N."/>
            <person name="Kraberger S."/>
            <person name="Lund M.C."/>
            <person name="Custer J.M."/>
            <person name="Vargas K.M."/>
            <person name="Ehmke E.E."/>
            <person name="Yoder A.D."/>
            <person name="Varsani A."/>
        </authorList>
    </citation>
    <scope>NUCLEOTIDE SEQUENCE</scope>
    <source>
        <strain evidence="2">Duke_25FS_5</strain>
    </source>
</reference>
<proteinExistence type="predicted"/>
<evidence type="ECO:0000259" key="1">
    <source>
        <dbReference type="Pfam" id="PF07484"/>
    </source>
</evidence>
<dbReference type="Gene3D" id="3.90.1340.10">
    <property type="entry name" value="Phage tail collar domain"/>
    <property type="match status" value="1"/>
</dbReference>
<sequence>MAIDQVKTINELERLPQLLGNYAAAISTGAATGSATIDQIREYVRQTLDNDFFQTGMMIPYGGNNAPQGWLKCDGSAISRETYADLFAVIGTKYGSGDGSTTFNIPNLTSPVFSGTLPVVGNGSPVNFIIERTGDNAKALRTWWSDPGHNGDLFMYRTSSSNVNKLPQGVSGENTFNNTTNLVGLSEDKNFSGMIARAETTNINMIIKY</sequence>
<name>A0AAU8B3E4_9CAUD</name>
<dbReference type="InterPro" id="IPR037053">
    <property type="entry name" value="Phage_tail_collar_dom_sf"/>
</dbReference>
<feature type="domain" description="Phage tail collar" evidence="1">
    <location>
        <begin position="56"/>
        <end position="109"/>
    </location>
</feature>
<dbReference type="Pfam" id="PF07484">
    <property type="entry name" value="Collar"/>
    <property type="match status" value="1"/>
</dbReference>
<dbReference type="SUPFAM" id="SSF88874">
    <property type="entry name" value="Receptor-binding domain of short tail fibre protein gp12"/>
    <property type="match status" value="1"/>
</dbReference>
<dbReference type="InterPro" id="IPR011083">
    <property type="entry name" value="Phage_tail_collar_dom"/>
</dbReference>